<evidence type="ECO:0000256" key="8">
    <source>
        <dbReference type="ARBA" id="ARBA00023002"/>
    </source>
</evidence>
<dbReference type="RefSeq" id="WP_070098521.1">
    <property type="nucleotide sequence ID" value="NZ_AP013035.1"/>
</dbReference>
<evidence type="ECO:0000256" key="6">
    <source>
        <dbReference type="ARBA" id="ARBA00022642"/>
    </source>
</evidence>
<dbReference type="GO" id="GO:0005737">
    <property type="term" value="C:cytoplasm"/>
    <property type="evidence" value="ECO:0007669"/>
    <property type="project" value="UniProtKB-SubCell"/>
</dbReference>
<evidence type="ECO:0000256" key="2">
    <source>
        <dbReference type="ARBA" id="ARBA00004950"/>
    </source>
</evidence>
<evidence type="ECO:0000259" key="13">
    <source>
        <dbReference type="Pfam" id="PF02910"/>
    </source>
</evidence>
<evidence type="ECO:0000256" key="4">
    <source>
        <dbReference type="ARBA" id="ARBA00012173"/>
    </source>
</evidence>
<dbReference type="PRINTS" id="PR00368">
    <property type="entry name" value="FADPNR"/>
</dbReference>
<evidence type="ECO:0000313" key="15">
    <source>
        <dbReference type="Proteomes" id="UP000063234"/>
    </source>
</evidence>
<evidence type="ECO:0000259" key="12">
    <source>
        <dbReference type="Pfam" id="PF00890"/>
    </source>
</evidence>
<comment type="subcellular location">
    <subcellularLocation>
        <location evidence="11">Cytoplasm</location>
    </subcellularLocation>
</comment>
<name>A0A0S3QUQ6_THET7</name>
<dbReference type="PANTHER" id="PTHR42716:SF2">
    <property type="entry name" value="L-ASPARTATE OXIDASE, CHLOROPLASTIC"/>
    <property type="match status" value="1"/>
</dbReference>
<evidence type="ECO:0000313" key="14">
    <source>
        <dbReference type="EMBL" id="BAT72064.1"/>
    </source>
</evidence>
<keyword evidence="8 11" id="KW-0560">Oxidoreductase</keyword>
<dbReference type="Pfam" id="PF00890">
    <property type="entry name" value="FAD_binding_2"/>
    <property type="match status" value="1"/>
</dbReference>
<comment type="catalytic activity">
    <reaction evidence="9">
        <text>L-aspartate + O2 = iminosuccinate + H2O2</text>
        <dbReference type="Rhea" id="RHEA:25876"/>
        <dbReference type="ChEBI" id="CHEBI:15379"/>
        <dbReference type="ChEBI" id="CHEBI:16240"/>
        <dbReference type="ChEBI" id="CHEBI:29991"/>
        <dbReference type="ChEBI" id="CHEBI:77875"/>
        <dbReference type="EC" id="1.4.3.16"/>
    </reaction>
    <physiologicalReaction direction="left-to-right" evidence="9">
        <dbReference type="Rhea" id="RHEA:25877"/>
    </physiologicalReaction>
</comment>
<dbReference type="Gene3D" id="3.90.700.10">
    <property type="entry name" value="Succinate dehydrogenase/fumarate reductase flavoprotein, catalytic domain"/>
    <property type="match status" value="1"/>
</dbReference>
<dbReference type="STRING" id="1298851.TST_1277"/>
<dbReference type="InterPro" id="IPR005288">
    <property type="entry name" value="NadB"/>
</dbReference>
<dbReference type="PATRIC" id="fig|1298851.3.peg.1351"/>
<keyword evidence="15" id="KW-1185">Reference proteome</keyword>
<dbReference type="InterPro" id="IPR027477">
    <property type="entry name" value="Succ_DH/fumarate_Rdtase_cat_sf"/>
</dbReference>
<dbReference type="InterPro" id="IPR036188">
    <property type="entry name" value="FAD/NAD-bd_sf"/>
</dbReference>
<protein>
    <recommendedName>
        <fullName evidence="4 10">L-aspartate oxidase</fullName>
        <ecNumber evidence="4 10">1.4.3.16</ecNumber>
    </recommendedName>
</protein>
<reference evidence="15" key="1">
    <citation type="journal article" date="2018" name="Science">
        <title>A primordial and reversible TCA cycle in a facultatively chemolithoautotrophic thermophile.</title>
        <authorList>
            <person name="Nunoura T."/>
            <person name="Chikaraishi Y."/>
            <person name="Izaki R."/>
            <person name="Suwa T."/>
            <person name="Sato T."/>
            <person name="Harada T."/>
            <person name="Mori K."/>
            <person name="Kato Y."/>
            <person name="Miyazaki M."/>
            <person name="Shimamura S."/>
            <person name="Yanagawa K."/>
            <person name="Shuto A."/>
            <person name="Ohkouchi N."/>
            <person name="Fujita N."/>
            <person name="Takaki Y."/>
            <person name="Atomi H."/>
            <person name="Takai K."/>
        </authorList>
    </citation>
    <scope>NUCLEOTIDE SEQUENCE [LARGE SCALE GENOMIC DNA]</scope>
    <source>
        <strain evidence="15">DSM 17441 / JCM 13301 / NBRC 103674 / ABI70S6</strain>
    </source>
</reference>
<feature type="domain" description="Fumarate reductase/succinate dehydrogenase flavoprotein-like C-terminal" evidence="13">
    <location>
        <begin position="447"/>
        <end position="525"/>
    </location>
</feature>
<proteinExistence type="inferred from homology"/>
<gene>
    <name evidence="14" type="primary">nadB</name>
    <name evidence="14" type="ORF">TST_1277</name>
</gene>
<sequence>MGNDIVSSDVLIIGSGIAALSTALKAYEEGFKVVIVTKGECPENCNTDYAQGGIVYKGENDSPELLVRDIIEAGAGATNPEAAKVVAEEGPKLVEEILIDKVKVPFSRREDGSLDLTEEGAHSVRRIIHADDLTGRAIERSMLKYITENTDIKIFTSHVAIDLLTLQHHCKNPLFVYKDPECLGAYVYSVKERKVKRFIAKATVLATGGLGQIFLHTTNPEGATGDGFAMAYRAGAKLINMEYVQFHPTTLYHKDAKRFLISESVRGEGAVLKTPDGESFMEKYHPLGSLAPRDVVSRAIHEEMTEKGYKYVLLDLASYMEPEKIKKRFPHIYETCLKYGINITKEPIPVVPAVHFACGGVKTNMWGETDIKRLFAVGEVACTGLHGANRLASTSLLEGLVFGNRAARRIKEKWSAFKQELPEPVPWIDTGEYEPDPALISQDWITLKHIMWNYVGLVRTEKRLKRAMNDLRYLVWEVEEFYRKAKLTRQLIELRNGLLTGLIIANAAYRNRESRGCHYRKDSQKN</sequence>
<dbReference type="Gene3D" id="1.20.58.100">
    <property type="entry name" value="Fumarate reductase/succinate dehydrogenase flavoprotein-like, C-terminal domain"/>
    <property type="match status" value="1"/>
</dbReference>
<dbReference type="SUPFAM" id="SSF46977">
    <property type="entry name" value="Succinate dehydrogenase/fumarate reductase flavoprotein C-terminal domain"/>
    <property type="match status" value="1"/>
</dbReference>
<keyword evidence="5 11" id="KW-0285">Flavoprotein</keyword>
<dbReference type="InterPro" id="IPR003953">
    <property type="entry name" value="FAD-dep_OxRdtase_2_FAD-bd"/>
</dbReference>
<dbReference type="Gene3D" id="3.50.50.60">
    <property type="entry name" value="FAD/NAD(P)-binding domain"/>
    <property type="match status" value="1"/>
</dbReference>
<dbReference type="InterPro" id="IPR037099">
    <property type="entry name" value="Fum_R/Succ_DH_flav-like_C_sf"/>
</dbReference>
<comment type="cofactor">
    <cofactor evidence="1 11">
        <name>FAD</name>
        <dbReference type="ChEBI" id="CHEBI:57692"/>
    </cofactor>
</comment>
<dbReference type="AlphaFoldDB" id="A0A0S3QUQ6"/>
<evidence type="ECO:0000256" key="1">
    <source>
        <dbReference type="ARBA" id="ARBA00001974"/>
    </source>
</evidence>
<evidence type="ECO:0000256" key="7">
    <source>
        <dbReference type="ARBA" id="ARBA00022827"/>
    </source>
</evidence>
<dbReference type="EMBL" id="AP013035">
    <property type="protein sequence ID" value="BAT72064.1"/>
    <property type="molecule type" value="Genomic_DNA"/>
</dbReference>
<dbReference type="FunFam" id="3.90.700.10:FF:000002">
    <property type="entry name" value="L-aspartate oxidase"/>
    <property type="match status" value="1"/>
</dbReference>
<dbReference type="SUPFAM" id="SSF51905">
    <property type="entry name" value="FAD/NAD(P)-binding domain"/>
    <property type="match status" value="1"/>
</dbReference>
<dbReference type="GO" id="GO:0034628">
    <property type="term" value="P:'de novo' NAD+ biosynthetic process from L-aspartate"/>
    <property type="evidence" value="ECO:0007669"/>
    <property type="project" value="TreeGrafter"/>
</dbReference>
<feature type="domain" description="FAD-dependent oxidoreductase 2 FAD-binding" evidence="12">
    <location>
        <begin position="9"/>
        <end position="396"/>
    </location>
</feature>
<accession>A0A0S3QUQ6</accession>
<dbReference type="GO" id="GO:0008734">
    <property type="term" value="F:L-aspartate oxidase activity"/>
    <property type="evidence" value="ECO:0007669"/>
    <property type="project" value="UniProtKB-UniRule"/>
</dbReference>
<dbReference type="SUPFAM" id="SSF56425">
    <property type="entry name" value="Succinate dehydrogenase/fumarate reductase flavoprotein, catalytic domain"/>
    <property type="match status" value="1"/>
</dbReference>
<evidence type="ECO:0000256" key="9">
    <source>
        <dbReference type="ARBA" id="ARBA00048305"/>
    </source>
</evidence>
<dbReference type="Pfam" id="PF02910">
    <property type="entry name" value="Succ_DH_flav_C"/>
    <property type="match status" value="1"/>
</dbReference>
<dbReference type="Proteomes" id="UP000063234">
    <property type="component" value="Chromosome"/>
</dbReference>
<organism evidence="14 15">
    <name type="scientific">Thermosulfidibacter takaii (strain DSM 17441 / JCM 13301 / NBRC 103674 / ABI70S6)</name>
    <dbReference type="NCBI Taxonomy" id="1298851"/>
    <lineage>
        <taxon>Bacteria</taxon>
        <taxon>Pseudomonadati</taxon>
        <taxon>Thermosulfidibacterota</taxon>
        <taxon>Thermosulfidibacteria</taxon>
        <taxon>Thermosulfidibacterales</taxon>
        <taxon>Thermosulfidibacteraceae</taxon>
    </lineage>
</organism>
<dbReference type="PANTHER" id="PTHR42716">
    <property type="entry name" value="L-ASPARTATE OXIDASE"/>
    <property type="match status" value="1"/>
</dbReference>
<dbReference type="NCBIfam" id="TIGR00551">
    <property type="entry name" value="nadB"/>
    <property type="match status" value="1"/>
</dbReference>
<dbReference type="InterPro" id="IPR015939">
    <property type="entry name" value="Fum_Rdtase/Succ_DH_flav-like_C"/>
</dbReference>
<keyword evidence="7 11" id="KW-0274">FAD</keyword>
<evidence type="ECO:0000256" key="10">
    <source>
        <dbReference type="NCBIfam" id="TIGR00551"/>
    </source>
</evidence>
<comment type="pathway">
    <text evidence="2 11">Cofactor biosynthesis; NAD(+) biosynthesis; iminoaspartate from L-aspartate (oxidase route): step 1/1.</text>
</comment>
<evidence type="ECO:0000256" key="5">
    <source>
        <dbReference type="ARBA" id="ARBA00022630"/>
    </source>
</evidence>
<keyword evidence="6 11" id="KW-0662">Pyridine nucleotide biosynthesis</keyword>
<dbReference type="KEGG" id="ttk:TST_1277"/>
<dbReference type="UniPathway" id="UPA00253">
    <property type="reaction ID" value="UER00326"/>
</dbReference>
<dbReference type="EC" id="1.4.3.16" evidence="4 10"/>
<evidence type="ECO:0000256" key="11">
    <source>
        <dbReference type="RuleBase" id="RU362049"/>
    </source>
</evidence>
<evidence type="ECO:0000256" key="3">
    <source>
        <dbReference type="ARBA" id="ARBA00008562"/>
    </source>
</evidence>
<comment type="similarity">
    <text evidence="3 11">Belongs to the FAD-dependent oxidoreductase 2 family. NadB subfamily.</text>
</comment>
<comment type="function">
    <text evidence="11">Catalyzes the oxidation of L-aspartate to iminoaspartate.</text>
</comment>